<dbReference type="Pfam" id="PF01364">
    <property type="entry name" value="Peptidase_C25"/>
    <property type="match status" value="1"/>
</dbReference>
<evidence type="ECO:0000259" key="2">
    <source>
        <dbReference type="Pfam" id="PF01364"/>
    </source>
</evidence>
<name>A0A953HTE8_9BACT</name>
<dbReference type="NCBIfam" id="NF033707">
    <property type="entry name" value="T9SS_sortase"/>
    <property type="match status" value="1"/>
</dbReference>
<keyword evidence="1" id="KW-0732">Signal</keyword>
<evidence type="ECO:0000313" key="3">
    <source>
        <dbReference type="EMBL" id="MBY5957891.1"/>
    </source>
</evidence>
<dbReference type="EMBL" id="JAHVHU010000006">
    <property type="protein sequence ID" value="MBY5957891.1"/>
    <property type="molecule type" value="Genomic_DNA"/>
</dbReference>
<feature type="domain" description="Gingipain" evidence="2">
    <location>
        <begin position="521"/>
        <end position="887"/>
    </location>
</feature>
<dbReference type="CDD" id="cd02258">
    <property type="entry name" value="Peptidase_C25_N"/>
    <property type="match status" value="1"/>
</dbReference>
<dbReference type="InterPro" id="IPR029030">
    <property type="entry name" value="Caspase-like_dom_sf"/>
</dbReference>
<dbReference type="Proteomes" id="UP000753961">
    <property type="component" value="Unassembled WGS sequence"/>
</dbReference>
<protein>
    <submittedName>
        <fullName evidence="3">Type IX secretion system sortase PorU</fullName>
    </submittedName>
</protein>
<dbReference type="Gene3D" id="3.40.50.1460">
    <property type="match status" value="1"/>
</dbReference>
<dbReference type="InterPro" id="IPR001769">
    <property type="entry name" value="Gingipain"/>
</dbReference>
<reference evidence="3" key="1">
    <citation type="submission" date="2021-06" db="EMBL/GenBank/DDBJ databases">
        <title>44 bacteria genomes isolated from Dapeng, Shenzhen.</title>
        <authorList>
            <person name="Zheng W."/>
            <person name="Yu S."/>
            <person name="Huang Y."/>
        </authorList>
    </citation>
    <scope>NUCLEOTIDE SEQUENCE</scope>
    <source>
        <strain evidence="3">DP5N28-2</strain>
    </source>
</reference>
<dbReference type="InterPro" id="IPR029031">
    <property type="entry name" value="Gingipain_N_sf"/>
</dbReference>
<dbReference type="RefSeq" id="WP_222579411.1">
    <property type="nucleotide sequence ID" value="NZ_JAHVHU010000006.1"/>
</dbReference>
<dbReference type="GO" id="GO:0006508">
    <property type="term" value="P:proteolysis"/>
    <property type="evidence" value="ECO:0007669"/>
    <property type="project" value="InterPro"/>
</dbReference>
<dbReference type="GO" id="GO:0008234">
    <property type="term" value="F:cysteine-type peptidase activity"/>
    <property type="evidence" value="ECO:0007669"/>
    <property type="project" value="InterPro"/>
</dbReference>
<dbReference type="Gene3D" id="3.40.50.10390">
    <property type="entry name" value="Gingipain r, domain 1"/>
    <property type="match status" value="1"/>
</dbReference>
<dbReference type="Gene3D" id="2.60.40.4070">
    <property type="match status" value="1"/>
</dbReference>
<accession>A0A953HTE8</accession>
<comment type="caution">
    <text evidence="3">The sequence shown here is derived from an EMBL/GenBank/DDBJ whole genome shotgun (WGS) entry which is preliminary data.</text>
</comment>
<evidence type="ECO:0000256" key="1">
    <source>
        <dbReference type="ARBA" id="ARBA00022729"/>
    </source>
</evidence>
<dbReference type="AlphaFoldDB" id="A0A953HTE8"/>
<sequence length="1257" mass="141573">MRIFYIIAIMGFAAGFAYGQSTLSIDLTWKENRGEQLVLMNEGHDSGNLPVIFRRVPIGSGDSLRVELVARQEKRFANYQAPGDLSADYRIVTYTETEKDQQYGTIYLYPIRKNSHSDVTVLESGQLKITIIPGKPAIRTRRVDFTNKSALSEGQVVRFPILESTVYRIDYEQLPDAWTSQNFSPERIQLFAGHPGPLPYGVDDPKIDDLQEVPYYLDGEMTRQGDGMVFYAVGSHRKEVSEEPGFLTIQHNVYADTNYYYLRYGEENGRQIDPPPPLTAKPAAAVSKGADVWRYEEDNYNILESIIQGSGRTWYTEAFTGSTSRDYSAMVGALPIDQDREVLFSAAFAGRSDFQNTITFEVGDQKYSKSVGPVQMADRYGVAARIATFQKNLSLDPIHLSLRHQTQQGNSRGWLDYLELAYTKPLKYENVPLEFHDFSGAEAFQVTQASQGLLAFQITNPFEISVVPALHENSSFFFEGGNPVIGTPQHFVVFNPKQAAKVSSIKKVDPQNLHGIQSVDYLIVYHPRFRQEVQQLANHRQQHNGFKVEMVNILDIYQEFSSGKTDPSALRNFLKMLYDRGNKDIRVLLFGDGSFDYKLAKNANYADENFIPVFETENSLNPIRAFPSDDYYALLDDREGGDLKGALDISIGRIPVRTASEAAIMVQKILAYDTDPRRYGEWRKEMLMVADDGNYNLFLGYTERLSANIEQTVPPFQINKAYVDATQKQITPNGTLSPKTNAIINNSAYEGQLIINYQGHGNSRGWADEAILAKADLEKWNNFQKYPVLVTATCTFAGYDDPREVTAGEYSLVLPGKGAIALFSTTRVVYANSNDRLTTSLFNRLMERIDTPPELGEWIRLAKNAHRSDTLDINSRKFTLLGDPALKIGIPEYEAVITAINGKDPASADSIRLGALEKVTVSGHIQNRQGQIQDNFYGELAPTLYDKKKSLQTLGQGNDNYPERFEVWRNVIFKGRASVDRGRFEFEFIVPRDIDYTIGPGRMSLYADDGMNSDAWGAGDSILIGGSADQPIENDHQGPAIDVFLGDKNFVSGDEVEPNALLLLDIEDPSGINVSGNGIGHDLIYYLDDQLESETVLNNYFKYDLNSYSKGSVEFPLDNLEPGKHTLTIKVWDSYNNLSEKTVEFYVNKKELAIEHVLNYPNPFFDRTEFQFENPLIGADLKIVIDIFTPSGRLVHRIIENRNSTGQMVRGIYWDGTDQWAQKLANGVYIYKIKIVEQSGNKPTQLDSDFQKLLLLN</sequence>
<proteinExistence type="predicted"/>
<dbReference type="SUPFAM" id="SSF52129">
    <property type="entry name" value="Caspase-like"/>
    <property type="match status" value="1"/>
</dbReference>
<gene>
    <name evidence="3" type="primary">porU</name>
    <name evidence="3" type="ORF">KUV50_07105</name>
</gene>
<keyword evidence="4" id="KW-1185">Reference proteome</keyword>
<organism evidence="3 4">
    <name type="scientific">Membranihabitans marinus</name>
    <dbReference type="NCBI Taxonomy" id="1227546"/>
    <lineage>
        <taxon>Bacteria</taxon>
        <taxon>Pseudomonadati</taxon>
        <taxon>Bacteroidota</taxon>
        <taxon>Saprospiria</taxon>
        <taxon>Saprospirales</taxon>
        <taxon>Saprospiraceae</taxon>
        <taxon>Membranihabitans</taxon>
    </lineage>
</organism>
<evidence type="ECO:0000313" key="4">
    <source>
        <dbReference type="Proteomes" id="UP000753961"/>
    </source>
</evidence>